<name>A0A0V1M7B0_9BILA</name>
<dbReference type="EMBL" id="JYDO01000188">
    <property type="protein sequence ID" value="KRZ67702.1"/>
    <property type="molecule type" value="Genomic_DNA"/>
</dbReference>
<reference evidence="2 3" key="1">
    <citation type="submission" date="2015-01" db="EMBL/GenBank/DDBJ databases">
        <title>Evolution of Trichinella species and genotypes.</title>
        <authorList>
            <person name="Korhonen P.K."/>
            <person name="Edoardo P."/>
            <person name="Giuseppe L.R."/>
            <person name="Gasser R.B."/>
        </authorList>
    </citation>
    <scope>NUCLEOTIDE SEQUENCE [LARGE SCALE GENOMIC DNA]</scope>
    <source>
        <strain evidence="2">ISS1980</strain>
    </source>
</reference>
<keyword evidence="3" id="KW-1185">Reference proteome</keyword>
<evidence type="ECO:0000313" key="2">
    <source>
        <dbReference type="EMBL" id="KRZ67702.1"/>
    </source>
</evidence>
<comment type="caution">
    <text evidence="2">The sequence shown here is derived from an EMBL/GenBank/DDBJ whole genome shotgun (WGS) entry which is preliminary data.</text>
</comment>
<keyword evidence="1" id="KW-0812">Transmembrane</keyword>
<dbReference type="AlphaFoldDB" id="A0A0V1M7B0"/>
<evidence type="ECO:0000256" key="1">
    <source>
        <dbReference type="SAM" id="Phobius"/>
    </source>
</evidence>
<keyword evidence="1" id="KW-1133">Transmembrane helix</keyword>
<keyword evidence="1" id="KW-0472">Membrane</keyword>
<protein>
    <submittedName>
        <fullName evidence="2">Uncharacterized protein</fullName>
    </submittedName>
</protein>
<proteinExistence type="predicted"/>
<dbReference type="Proteomes" id="UP000054843">
    <property type="component" value="Unassembled WGS sequence"/>
</dbReference>
<sequence length="71" mass="7962">MNVVLYYFSSHSMQFVAITGAAGTLMLSSVSFIIKRHTYATSVYPFLEPDTPMCNSHVIKKYAVLQMHTSV</sequence>
<organism evidence="2 3">
    <name type="scientific">Trichinella papuae</name>
    <dbReference type="NCBI Taxonomy" id="268474"/>
    <lineage>
        <taxon>Eukaryota</taxon>
        <taxon>Metazoa</taxon>
        <taxon>Ecdysozoa</taxon>
        <taxon>Nematoda</taxon>
        <taxon>Enoplea</taxon>
        <taxon>Dorylaimia</taxon>
        <taxon>Trichinellida</taxon>
        <taxon>Trichinellidae</taxon>
        <taxon>Trichinella</taxon>
    </lineage>
</organism>
<gene>
    <name evidence="2" type="ORF">T10_353</name>
</gene>
<accession>A0A0V1M7B0</accession>
<feature type="transmembrane region" description="Helical" evidence="1">
    <location>
        <begin position="12"/>
        <end position="34"/>
    </location>
</feature>
<evidence type="ECO:0000313" key="3">
    <source>
        <dbReference type="Proteomes" id="UP000054843"/>
    </source>
</evidence>